<keyword evidence="1" id="KW-0378">Hydrolase</keyword>
<dbReference type="EMBL" id="UETC01000010">
    <property type="protein sequence ID" value="SSA49576.1"/>
    <property type="molecule type" value="Genomic_DNA"/>
</dbReference>
<evidence type="ECO:0000256" key="1">
    <source>
        <dbReference type="PIRNR" id="PIRNR006162"/>
    </source>
</evidence>
<keyword evidence="2" id="KW-1133">Transmembrane helix</keyword>
<comment type="cofactor">
    <cofactor evidence="1">
        <name>Mg(2+)</name>
        <dbReference type="ChEBI" id="CHEBI:18420"/>
    </cofactor>
</comment>
<reference evidence="5 7" key="1">
    <citation type="submission" date="2016-10" db="EMBL/GenBank/DDBJ databases">
        <authorList>
            <person name="Cai Z."/>
        </authorList>
    </citation>
    <scope>NUCLEOTIDE SEQUENCE [LARGE SCALE GENOMIC DNA]</scope>
    <source>
        <strain evidence="5 7">DSM 25227</strain>
    </source>
</reference>
<evidence type="ECO:0000313" key="4">
    <source>
        <dbReference type="EMBL" id="PWJ15871.1"/>
    </source>
</evidence>
<dbReference type="PANTHER" id="PTHR36305">
    <property type="entry name" value="PHOSPHATIDYLGLYCEROPHOSPHATASE A"/>
    <property type="match status" value="1"/>
</dbReference>
<dbReference type="GO" id="GO:0009395">
    <property type="term" value="P:phospholipid catabolic process"/>
    <property type="evidence" value="ECO:0007669"/>
    <property type="project" value="UniProtKB-KW"/>
</dbReference>
<dbReference type="EC" id="3.1.3.27" evidence="1"/>
<dbReference type="OrthoDB" id="9804091at2"/>
<proteinExistence type="predicted"/>
<dbReference type="PANTHER" id="PTHR36305:SF1">
    <property type="entry name" value="PHOSPHATIDYLGLYCEROPHOSPHATASE A"/>
    <property type="match status" value="1"/>
</dbReference>
<comment type="function">
    <text evidence="1">Lipid phosphatase which dephosphorylates phosphatidylglycerophosphate (PGP) to phosphatidylglycerol (PG).</text>
</comment>
<comment type="subcellular location">
    <subcellularLocation>
        <location evidence="1">Cell inner membrane</location>
        <topology evidence="1">Multi-pass membrane protein</topology>
    </subcellularLocation>
</comment>
<accession>A0A2Y9AZM1</accession>
<dbReference type="SUPFAM" id="SSF101307">
    <property type="entry name" value="YutG-like"/>
    <property type="match status" value="1"/>
</dbReference>
<dbReference type="PIRSF" id="PIRSF006162">
    <property type="entry name" value="PgpA"/>
    <property type="match status" value="1"/>
</dbReference>
<keyword evidence="6" id="KW-1185">Reference proteome</keyword>
<keyword evidence="1" id="KW-0479">Metal-binding</keyword>
<sequence>MTLAGVVATVLGAGHLRPAPGTWGTLAALPLAWLAMQGGALFFTVATAFMLPLGLWATRKVTEGREEHDPSEIVIDELLGVWIALIPLAWGAQNAGVPVERLWPGWIAAFLLFRLFDIWKPGPVGWADRRPDEWGVMLDDAVAGAMAAIGVIVLAALAHA</sequence>
<keyword evidence="1 2" id="KW-0812">Transmembrane</keyword>
<evidence type="ECO:0000313" key="5">
    <source>
        <dbReference type="EMBL" id="SSA49576.1"/>
    </source>
</evidence>
<keyword evidence="1" id="KW-1208">Phospholipid metabolism</keyword>
<protein>
    <recommendedName>
        <fullName evidence="1">Phosphatidylglycerophosphatase A</fullName>
        <ecNumber evidence="1">3.1.3.27</ecNumber>
    </recommendedName>
    <alternativeName>
        <fullName evidence="1">Phosphatidylglycerolphosphate phosphatase A</fullName>
    </alternativeName>
</protein>
<feature type="transmembrane region" description="Helical" evidence="2">
    <location>
        <begin position="140"/>
        <end position="158"/>
    </location>
</feature>
<feature type="domain" description="YutG/PgpA" evidence="3">
    <location>
        <begin position="6"/>
        <end position="154"/>
    </location>
</feature>
<evidence type="ECO:0000313" key="7">
    <source>
        <dbReference type="Proteomes" id="UP000251571"/>
    </source>
</evidence>
<keyword evidence="1" id="KW-0442">Lipid degradation</keyword>
<name>A0A2Y9AZM1_9RHOB</name>
<dbReference type="InterPro" id="IPR007686">
    <property type="entry name" value="YutG/PgpA"/>
</dbReference>
<dbReference type="RefSeq" id="WP_109565558.1">
    <property type="nucleotide sequence ID" value="NZ_QGDJ01000010.1"/>
</dbReference>
<dbReference type="GO" id="GO:0005886">
    <property type="term" value="C:plasma membrane"/>
    <property type="evidence" value="ECO:0007669"/>
    <property type="project" value="UniProtKB-SubCell"/>
</dbReference>
<feature type="transmembrane region" description="Helical" evidence="2">
    <location>
        <begin position="34"/>
        <end position="57"/>
    </location>
</feature>
<dbReference type="EMBL" id="QGDJ01000010">
    <property type="protein sequence ID" value="PWJ15871.1"/>
    <property type="molecule type" value="Genomic_DNA"/>
</dbReference>
<keyword evidence="1" id="KW-0460">Magnesium</keyword>
<evidence type="ECO:0000256" key="2">
    <source>
        <dbReference type="SAM" id="Phobius"/>
    </source>
</evidence>
<dbReference type="GO" id="GO:0006655">
    <property type="term" value="P:phosphatidylglycerol biosynthetic process"/>
    <property type="evidence" value="ECO:0007669"/>
    <property type="project" value="UniProtKB-UniPathway"/>
</dbReference>
<comment type="catalytic activity">
    <reaction evidence="1">
        <text>a 1,2-diacyl-sn-glycero-3-phospho-(1'-sn-glycero-3'-phosphate) + H2O = a 1,2-diacyl-sn-glycero-3-phospho-(1'-sn-glycerol) + phosphate</text>
        <dbReference type="Rhea" id="RHEA:33751"/>
        <dbReference type="ChEBI" id="CHEBI:15377"/>
        <dbReference type="ChEBI" id="CHEBI:43474"/>
        <dbReference type="ChEBI" id="CHEBI:60110"/>
        <dbReference type="ChEBI" id="CHEBI:64716"/>
        <dbReference type="EC" id="3.1.3.27"/>
    </reaction>
</comment>
<evidence type="ECO:0000313" key="6">
    <source>
        <dbReference type="Proteomes" id="UP000245839"/>
    </source>
</evidence>
<keyword evidence="1" id="KW-0997">Cell inner membrane</keyword>
<feature type="transmembrane region" description="Helical" evidence="2">
    <location>
        <begin position="78"/>
        <end position="96"/>
    </location>
</feature>
<dbReference type="InterPro" id="IPR036681">
    <property type="entry name" value="PgpA-like_sf"/>
</dbReference>
<dbReference type="GO" id="GO:0008962">
    <property type="term" value="F:phosphatidylglycerophosphatase activity"/>
    <property type="evidence" value="ECO:0007669"/>
    <property type="project" value="UniProtKB-EC"/>
</dbReference>
<dbReference type="UniPathway" id="UPA00084">
    <property type="reaction ID" value="UER00504"/>
</dbReference>
<dbReference type="AlphaFoldDB" id="A0A2Y9AZM1"/>
<comment type="pathway">
    <text evidence="1">Phospholipid metabolism; phosphatidylglycerol biosynthesis; phosphatidylglycerol from CDP-diacylglycerol: step 2/2.</text>
</comment>
<dbReference type="Proteomes" id="UP000251571">
    <property type="component" value="Unassembled WGS sequence"/>
</dbReference>
<gene>
    <name evidence="4" type="ORF">BCF38_11091</name>
    <name evidence="5" type="ORF">SAMN05421539_11091</name>
</gene>
<dbReference type="InterPro" id="IPR026037">
    <property type="entry name" value="PgpA"/>
</dbReference>
<organism evidence="5 7">
    <name type="scientific">Jannaschia seohaensis</name>
    <dbReference type="NCBI Taxonomy" id="475081"/>
    <lineage>
        <taxon>Bacteria</taxon>
        <taxon>Pseudomonadati</taxon>
        <taxon>Pseudomonadota</taxon>
        <taxon>Alphaproteobacteria</taxon>
        <taxon>Rhodobacterales</taxon>
        <taxon>Roseobacteraceae</taxon>
        <taxon>Jannaschia</taxon>
    </lineage>
</organism>
<dbReference type="Proteomes" id="UP000245839">
    <property type="component" value="Unassembled WGS sequence"/>
</dbReference>
<evidence type="ECO:0000259" key="3">
    <source>
        <dbReference type="Pfam" id="PF04608"/>
    </source>
</evidence>
<keyword evidence="1 2" id="KW-0472">Membrane</keyword>
<keyword evidence="1" id="KW-1003">Cell membrane</keyword>
<keyword evidence="1" id="KW-0595">Phospholipid degradation</keyword>
<dbReference type="GO" id="GO:0046872">
    <property type="term" value="F:metal ion binding"/>
    <property type="evidence" value="ECO:0007669"/>
    <property type="project" value="UniProtKB-KW"/>
</dbReference>
<keyword evidence="1" id="KW-0443">Lipid metabolism</keyword>
<dbReference type="CDD" id="cd06971">
    <property type="entry name" value="PgpA"/>
    <property type="match status" value="1"/>
</dbReference>
<reference evidence="4 6" key="2">
    <citation type="submission" date="2018-03" db="EMBL/GenBank/DDBJ databases">
        <title>Genomic Encyclopedia of Archaeal and Bacterial Type Strains, Phase II (KMG-II): from individual species to whole genera.</title>
        <authorList>
            <person name="Goeker M."/>
        </authorList>
    </citation>
    <scope>NUCLEOTIDE SEQUENCE [LARGE SCALE GENOMIC DNA]</scope>
    <source>
        <strain evidence="4 6">DSM 25227</strain>
    </source>
</reference>
<dbReference type="Pfam" id="PF04608">
    <property type="entry name" value="PgpA"/>
    <property type="match status" value="1"/>
</dbReference>